<accession>X1KVL8</accession>
<name>X1KVL8_9ZZZZ</name>
<reference evidence="1" key="1">
    <citation type="journal article" date="2014" name="Front. Microbiol.">
        <title>High frequency of phylogenetically diverse reductive dehalogenase-homologous genes in deep subseafloor sedimentary metagenomes.</title>
        <authorList>
            <person name="Kawai M."/>
            <person name="Futagami T."/>
            <person name="Toyoda A."/>
            <person name="Takaki Y."/>
            <person name="Nishi S."/>
            <person name="Hori S."/>
            <person name="Arai W."/>
            <person name="Tsubouchi T."/>
            <person name="Morono Y."/>
            <person name="Uchiyama I."/>
            <person name="Ito T."/>
            <person name="Fujiyama A."/>
            <person name="Inagaki F."/>
            <person name="Takami H."/>
        </authorList>
    </citation>
    <scope>NUCLEOTIDE SEQUENCE</scope>
    <source>
        <strain evidence="1">Expedition CK06-06</strain>
    </source>
</reference>
<evidence type="ECO:0000313" key="1">
    <source>
        <dbReference type="EMBL" id="GAH94214.1"/>
    </source>
</evidence>
<proteinExistence type="predicted"/>
<dbReference type="AlphaFoldDB" id="X1KVL8"/>
<protein>
    <submittedName>
        <fullName evidence="1">Uncharacterized protein</fullName>
    </submittedName>
</protein>
<organism evidence="1">
    <name type="scientific">marine sediment metagenome</name>
    <dbReference type="NCBI Taxonomy" id="412755"/>
    <lineage>
        <taxon>unclassified sequences</taxon>
        <taxon>metagenomes</taxon>
        <taxon>ecological metagenomes</taxon>
    </lineage>
</organism>
<dbReference type="EMBL" id="BARV01001279">
    <property type="protein sequence ID" value="GAH94214.1"/>
    <property type="molecule type" value="Genomic_DNA"/>
</dbReference>
<comment type="caution">
    <text evidence="1">The sequence shown here is derived from an EMBL/GenBank/DDBJ whole genome shotgun (WGS) entry which is preliminary data.</text>
</comment>
<feature type="non-terminal residue" evidence="1">
    <location>
        <position position="1"/>
    </location>
</feature>
<sequence>QLYGTVIKYIIDHPNEKVRAILYTTTKLSDRAKEFAKYLSIGVAEEFPFQKYPSIKCNVSRRTGEKIYHLPFDQQYDRTLIEEERNECYVETVKEAEALGFRRAFRWRGEG</sequence>
<gene>
    <name evidence="1" type="ORF">S06H3_03803</name>
</gene>